<dbReference type="STRING" id="1471761.B0W44_08650"/>
<accession>A0A1U9K711</accession>
<evidence type="ECO:0000313" key="2">
    <source>
        <dbReference type="Proteomes" id="UP000188603"/>
    </source>
</evidence>
<gene>
    <name evidence="1" type="ORF">B0W44_08650</name>
</gene>
<reference evidence="1 2" key="1">
    <citation type="journal article" date="2015" name="Int. J. Syst. Evol. Microbiol.">
        <title>Novibacillus thermophilus gen. nov., sp. nov., a Gram-staining-negative and moderately thermophilic member of the family Thermoactinomycetaceae.</title>
        <authorList>
            <person name="Yang G."/>
            <person name="Chen J."/>
            <person name="Zhou S."/>
        </authorList>
    </citation>
    <scope>NUCLEOTIDE SEQUENCE [LARGE SCALE GENOMIC DNA]</scope>
    <source>
        <strain evidence="1 2">SG-1</strain>
    </source>
</reference>
<dbReference type="OrthoDB" id="2381339at2"/>
<dbReference type="RefSeq" id="WP_077719709.1">
    <property type="nucleotide sequence ID" value="NZ_CP019699.1"/>
</dbReference>
<proteinExistence type="predicted"/>
<evidence type="ECO:0000313" key="1">
    <source>
        <dbReference type="EMBL" id="AQS55847.1"/>
    </source>
</evidence>
<keyword evidence="2" id="KW-1185">Reference proteome</keyword>
<dbReference type="Proteomes" id="UP000188603">
    <property type="component" value="Chromosome"/>
</dbReference>
<name>A0A1U9K711_9BACL</name>
<protein>
    <recommendedName>
        <fullName evidence="3">YgiT-type zinc finger domain-containing protein</fullName>
    </recommendedName>
</protein>
<dbReference type="AlphaFoldDB" id="A0A1U9K711"/>
<sequence>MSFCCGASMIGTIGAIRSDRVVVHRVPIVFCPICRSVEIHYAVREEFDLLVDYAQGDGAHHVNFDDFVDSAHVVEMMEDCVSVEGDDPEQLYRTQIDNALDLLGVAKRLGDVRWEHSLKKRLSVLSRRLQRYTQREKT</sequence>
<dbReference type="KEGG" id="ntr:B0W44_08650"/>
<evidence type="ECO:0008006" key="3">
    <source>
        <dbReference type="Google" id="ProtNLM"/>
    </source>
</evidence>
<organism evidence="1 2">
    <name type="scientific">Novibacillus thermophilus</name>
    <dbReference type="NCBI Taxonomy" id="1471761"/>
    <lineage>
        <taxon>Bacteria</taxon>
        <taxon>Bacillati</taxon>
        <taxon>Bacillota</taxon>
        <taxon>Bacilli</taxon>
        <taxon>Bacillales</taxon>
        <taxon>Thermoactinomycetaceae</taxon>
        <taxon>Novibacillus</taxon>
    </lineage>
</organism>
<dbReference type="EMBL" id="CP019699">
    <property type="protein sequence ID" value="AQS55847.1"/>
    <property type="molecule type" value="Genomic_DNA"/>
</dbReference>